<dbReference type="RefSeq" id="WP_194292999.1">
    <property type="nucleotide sequence ID" value="NZ_WEGJ01000020.1"/>
</dbReference>
<dbReference type="InterPro" id="IPR000408">
    <property type="entry name" value="Reg_chr_condens"/>
</dbReference>
<dbReference type="Pfam" id="PF13540">
    <property type="entry name" value="RCC1_2"/>
    <property type="match status" value="1"/>
</dbReference>
<evidence type="ECO:0000256" key="3">
    <source>
        <dbReference type="SAM" id="SignalP"/>
    </source>
</evidence>
<evidence type="ECO:0000259" key="4">
    <source>
        <dbReference type="Pfam" id="PF17802"/>
    </source>
</evidence>
<organism evidence="6 7">
    <name type="scientific">Streptomyces smaragdinus</name>
    <dbReference type="NCBI Taxonomy" id="2585196"/>
    <lineage>
        <taxon>Bacteria</taxon>
        <taxon>Bacillati</taxon>
        <taxon>Actinomycetota</taxon>
        <taxon>Actinomycetes</taxon>
        <taxon>Kitasatosporales</taxon>
        <taxon>Streptomycetaceae</taxon>
        <taxon>Streptomyces</taxon>
    </lineage>
</organism>
<dbReference type="SUPFAM" id="SSF50985">
    <property type="entry name" value="RCC1/BLIP-II"/>
    <property type="match status" value="1"/>
</dbReference>
<protein>
    <submittedName>
        <fullName evidence="6">Uncharacterized protein</fullName>
    </submittedName>
</protein>
<dbReference type="Gene3D" id="2.60.40.10">
    <property type="entry name" value="Immunoglobulins"/>
    <property type="match status" value="1"/>
</dbReference>
<dbReference type="PANTHER" id="PTHR22870">
    <property type="entry name" value="REGULATOR OF CHROMOSOME CONDENSATION"/>
    <property type="match status" value="1"/>
</dbReference>
<proteinExistence type="predicted"/>
<dbReference type="InterPro" id="IPR051210">
    <property type="entry name" value="Ub_ligase/GEF_domain"/>
</dbReference>
<dbReference type="PROSITE" id="PS50012">
    <property type="entry name" value="RCC1_3"/>
    <property type="match status" value="7"/>
</dbReference>
<dbReference type="AlphaFoldDB" id="A0A7K0CLH0"/>
<keyword evidence="3" id="KW-0732">Signal</keyword>
<evidence type="ECO:0000259" key="5">
    <source>
        <dbReference type="Pfam" id="PF25390"/>
    </source>
</evidence>
<evidence type="ECO:0000313" key="6">
    <source>
        <dbReference type="EMBL" id="MQY14335.1"/>
    </source>
</evidence>
<feature type="signal peptide" evidence="3">
    <location>
        <begin position="1"/>
        <end position="39"/>
    </location>
</feature>
<feature type="domain" description="SpaA-like prealbumin fold" evidence="4">
    <location>
        <begin position="411"/>
        <end position="513"/>
    </location>
</feature>
<reference evidence="6 7" key="1">
    <citation type="submission" date="2019-10" db="EMBL/GenBank/DDBJ databases">
        <title>Streptomyces smaragdinus sp. nov. and Streptomyces fabii sp. nov., isolated from the gut of fungus growing-termite Macrotermes natalensis.</title>
        <authorList>
            <person name="Schwitalla J."/>
            <person name="Benndorf R."/>
            <person name="Martin K."/>
            <person name="De Beer W."/>
            <person name="Kaster A.-K."/>
            <person name="Vollmers J."/>
            <person name="Poulsen M."/>
            <person name="Beemelmanns C."/>
        </authorList>
    </citation>
    <scope>NUCLEOTIDE SEQUENCE [LARGE SCALE GENOMIC DNA]</scope>
    <source>
        <strain evidence="6 7">RB5</strain>
    </source>
</reference>
<dbReference type="PROSITE" id="PS00626">
    <property type="entry name" value="RCC1_2"/>
    <property type="match status" value="3"/>
</dbReference>
<feature type="chain" id="PRO_5029489772" evidence="3">
    <location>
        <begin position="40"/>
        <end position="524"/>
    </location>
</feature>
<evidence type="ECO:0000313" key="7">
    <source>
        <dbReference type="Proteomes" id="UP000466345"/>
    </source>
</evidence>
<dbReference type="PRINTS" id="PR00633">
    <property type="entry name" value="RCCNDNSATION"/>
</dbReference>
<dbReference type="Pfam" id="PF17802">
    <property type="entry name" value="SpaA"/>
    <property type="match status" value="1"/>
</dbReference>
<gene>
    <name evidence="6" type="ORF">SRB5_44990</name>
</gene>
<evidence type="ECO:0000256" key="1">
    <source>
        <dbReference type="ARBA" id="ARBA00022737"/>
    </source>
</evidence>
<feature type="domain" description="RCC1-like" evidence="5">
    <location>
        <begin position="116"/>
        <end position="405"/>
    </location>
</feature>
<keyword evidence="7" id="KW-1185">Reference proteome</keyword>
<accession>A0A7K0CLH0</accession>
<dbReference type="EMBL" id="WEGJ01000020">
    <property type="protein sequence ID" value="MQY14335.1"/>
    <property type="molecule type" value="Genomic_DNA"/>
</dbReference>
<name>A0A7K0CLH0_9ACTN</name>
<dbReference type="InterPro" id="IPR041033">
    <property type="entry name" value="SpaA_PFL_dom_1"/>
</dbReference>
<dbReference type="SUPFAM" id="SSF49478">
    <property type="entry name" value="Cna protein B-type domain"/>
    <property type="match status" value="1"/>
</dbReference>
<dbReference type="Proteomes" id="UP000466345">
    <property type="component" value="Unassembled WGS sequence"/>
</dbReference>
<dbReference type="InterPro" id="IPR013783">
    <property type="entry name" value="Ig-like_fold"/>
</dbReference>
<evidence type="ECO:0000256" key="2">
    <source>
        <dbReference type="SAM" id="MobiDB-lite"/>
    </source>
</evidence>
<sequence length="524" mass="54787">MYVFTYIRLARTRSRRPAAFLTALCALLLGLGLATPAGAQEPSDTALSWGINRQGELGDGSTDPRSEPGGILLPDGVTLTDVEAGARFGLGVTSEGRVLAWGDNRSGQLGDGTTDDRREPVEVRLPEGVRITDVSGGGFHSLALASDGRLFAWGRNAEGQLGDGSDEDQHLPVEVDLPPGVTVTAISAGNVHSLALTSDGRVLAWGGNGFGQLGDNSTDDREEPVAVHIPDGTTITAIAAGDRHSLALTSEGRVLAWGNSAFGQLGNGSTQTRLEPVEALIPAGTRVTAIAAGFYHSLAVTSEGNALAWGDNFYGQLGDGTTTDRHTPVDVLLPDGVTVRDVEAGGSHSLARTSDFRLLAWGENFAGALGVGDTTNRHTPAWVLIPAGETVADYSAGLGYSLALVGPPAEGTVRVYKTDKKTGEPLAGAVFRLWRETNGRPGLQTRGGSPDTAVGFGCATDADGRCTFDDLISGTYYVQETDVPEGYKLPKRRVAGPFDLDGTGETVSVRLVNERMHCPKGKPC</sequence>
<dbReference type="Gene3D" id="2.130.10.30">
    <property type="entry name" value="Regulator of chromosome condensation 1/beta-lactamase-inhibitor protein II"/>
    <property type="match status" value="2"/>
</dbReference>
<dbReference type="GO" id="GO:0005975">
    <property type="term" value="P:carbohydrate metabolic process"/>
    <property type="evidence" value="ECO:0007669"/>
    <property type="project" value="UniProtKB-ARBA"/>
</dbReference>
<dbReference type="InterPro" id="IPR009091">
    <property type="entry name" value="RCC1/BLIP-II"/>
</dbReference>
<feature type="region of interest" description="Disordered" evidence="2">
    <location>
        <begin position="39"/>
        <end position="67"/>
    </location>
</feature>
<keyword evidence="1" id="KW-0677">Repeat</keyword>
<comment type="caution">
    <text evidence="6">The sequence shown here is derived from an EMBL/GenBank/DDBJ whole genome shotgun (WGS) entry which is preliminary data.</text>
</comment>
<dbReference type="InterPro" id="IPR058923">
    <property type="entry name" value="RCC1-like_dom"/>
</dbReference>
<dbReference type="Pfam" id="PF25390">
    <property type="entry name" value="WD40_RLD"/>
    <property type="match status" value="1"/>
</dbReference>
<dbReference type="PANTHER" id="PTHR22870:SF408">
    <property type="entry name" value="OS09G0560450 PROTEIN"/>
    <property type="match status" value="1"/>
</dbReference>